<organism evidence="1">
    <name type="scientific">marine sediment metagenome</name>
    <dbReference type="NCBI Taxonomy" id="412755"/>
    <lineage>
        <taxon>unclassified sequences</taxon>
        <taxon>metagenomes</taxon>
        <taxon>ecological metagenomes</taxon>
    </lineage>
</organism>
<comment type="caution">
    <text evidence="1">The sequence shown here is derived from an EMBL/GenBank/DDBJ whole genome shotgun (WGS) entry which is preliminary data.</text>
</comment>
<protein>
    <submittedName>
        <fullName evidence="1">Uncharacterized protein</fullName>
    </submittedName>
</protein>
<accession>X1G918</accession>
<dbReference type="AlphaFoldDB" id="X1G918"/>
<gene>
    <name evidence="1" type="ORF">S03H2_30110</name>
</gene>
<name>X1G918_9ZZZZ</name>
<sequence length="238" mass="24528">PSRMVTGVAVVMPGAGAGILKKALIAYRGVTDAIGTATSLECAALAALPNFNNQSVIILDGNCKGQSRDINAATTGGTVHVGNAFDHVIAAGVHFLILSLKPATAEVADLKTQIDKLAGEAPAESSVTKNWNTAVDSPDGTGGLLVNLGTAATRKKLHSILLDVSALTDGATIDVKLFIKINGVQKKVYDETFTIATDPDGLWIVNGTVGLHDVLSVAVYSDTNEGKAIGYTAMLEAM</sequence>
<reference evidence="1" key="1">
    <citation type="journal article" date="2014" name="Front. Microbiol.">
        <title>High frequency of phylogenetically diverse reductive dehalogenase-homologous genes in deep subseafloor sedimentary metagenomes.</title>
        <authorList>
            <person name="Kawai M."/>
            <person name="Futagami T."/>
            <person name="Toyoda A."/>
            <person name="Takaki Y."/>
            <person name="Nishi S."/>
            <person name="Hori S."/>
            <person name="Arai W."/>
            <person name="Tsubouchi T."/>
            <person name="Morono Y."/>
            <person name="Uchiyama I."/>
            <person name="Ito T."/>
            <person name="Fujiyama A."/>
            <person name="Inagaki F."/>
            <person name="Takami H."/>
        </authorList>
    </citation>
    <scope>NUCLEOTIDE SEQUENCE</scope>
    <source>
        <strain evidence="1">Expedition CK06-06</strain>
    </source>
</reference>
<dbReference type="EMBL" id="BARU01018205">
    <property type="protein sequence ID" value="GAH53727.1"/>
    <property type="molecule type" value="Genomic_DNA"/>
</dbReference>
<evidence type="ECO:0000313" key="1">
    <source>
        <dbReference type="EMBL" id="GAH53727.1"/>
    </source>
</evidence>
<proteinExistence type="predicted"/>
<feature type="non-terminal residue" evidence="1">
    <location>
        <position position="1"/>
    </location>
</feature>